<dbReference type="AlphaFoldDB" id="A0A9P8T7B3"/>
<evidence type="ECO:0000313" key="2">
    <source>
        <dbReference type="EMBL" id="KAH3667985.1"/>
    </source>
</evidence>
<reference evidence="2" key="2">
    <citation type="submission" date="2021-01" db="EMBL/GenBank/DDBJ databases">
        <authorList>
            <person name="Schikora-Tamarit M.A."/>
        </authorList>
    </citation>
    <scope>NUCLEOTIDE SEQUENCE</scope>
    <source>
        <strain evidence="2">CBS6075</strain>
    </source>
</reference>
<organism evidence="2 3">
    <name type="scientific">Ogataea philodendri</name>
    <dbReference type="NCBI Taxonomy" id="1378263"/>
    <lineage>
        <taxon>Eukaryota</taxon>
        <taxon>Fungi</taxon>
        <taxon>Dikarya</taxon>
        <taxon>Ascomycota</taxon>
        <taxon>Saccharomycotina</taxon>
        <taxon>Pichiomycetes</taxon>
        <taxon>Pichiales</taxon>
        <taxon>Pichiaceae</taxon>
        <taxon>Ogataea</taxon>
    </lineage>
</organism>
<protein>
    <submittedName>
        <fullName evidence="2">Uncharacterized protein</fullName>
    </submittedName>
</protein>
<sequence length="352" mass="38188">MASTSSDRLGKITGTVGSHLSTESSLAAEDPAVSDISQIVPSSTNETPEASMDNLLENLLKQGHNHHEPSILPDDFMKTMSSMLPADPDGKPSQTAHEQPKQPSEQEIYHNEVEKFKLRRFRAVFTAIRLVSVLLLVRLKLVGSELFYPSFERLEGGYGTHSLWNWFTILELAFSALPGPLYANAVYSSTKVAPALANSIASFPELIPPQPIRTRFESLVCFLSSLNAFNEISFNGLPERPPVWLTNAWSAVISRSRGLWIVVLDRTMPSILASLADLAIDSISGSVRSGATFTSTGGLDCGSSNLPGSLFLSATTLVSRLVSFDSFCKSRSPGVFGDETLITSTSAYSPNR</sequence>
<dbReference type="Pfam" id="PF08690">
    <property type="entry name" value="GET2"/>
    <property type="match status" value="1"/>
</dbReference>
<evidence type="ECO:0000313" key="3">
    <source>
        <dbReference type="Proteomes" id="UP000769157"/>
    </source>
</evidence>
<proteinExistence type="predicted"/>
<gene>
    <name evidence="2" type="ORF">OGAPHI_001739</name>
</gene>
<reference evidence="2" key="1">
    <citation type="journal article" date="2021" name="Open Biol.">
        <title>Shared evolutionary footprints suggest mitochondrial oxidative damage underlies multiple complex I losses in fungi.</title>
        <authorList>
            <person name="Schikora-Tamarit M.A."/>
            <person name="Marcet-Houben M."/>
            <person name="Nosek J."/>
            <person name="Gabaldon T."/>
        </authorList>
    </citation>
    <scope>NUCLEOTIDE SEQUENCE</scope>
    <source>
        <strain evidence="2">CBS6075</strain>
    </source>
</reference>
<dbReference type="Proteomes" id="UP000769157">
    <property type="component" value="Unassembled WGS sequence"/>
</dbReference>
<evidence type="ECO:0000256" key="1">
    <source>
        <dbReference type="SAM" id="MobiDB-lite"/>
    </source>
</evidence>
<keyword evidence="3" id="KW-1185">Reference proteome</keyword>
<dbReference type="InterPro" id="IPR028143">
    <property type="entry name" value="Get2/sif1"/>
</dbReference>
<accession>A0A9P8T7B3</accession>
<feature type="compositionally biased region" description="Polar residues" evidence="1">
    <location>
        <begin position="35"/>
        <end position="48"/>
    </location>
</feature>
<feature type="region of interest" description="Disordered" evidence="1">
    <location>
        <begin position="1"/>
        <end position="49"/>
    </location>
</feature>
<dbReference type="RefSeq" id="XP_046062399.1">
    <property type="nucleotide sequence ID" value="XM_046202533.1"/>
</dbReference>
<feature type="region of interest" description="Disordered" evidence="1">
    <location>
        <begin position="67"/>
        <end position="107"/>
    </location>
</feature>
<feature type="compositionally biased region" description="Polar residues" evidence="1">
    <location>
        <begin position="15"/>
        <end position="25"/>
    </location>
</feature>
<name>A0A9P8T7B3_9ASCO</name>
<dbReference type="GeneID" id="70233706"/>
<comment type="caution">
    <text evidence="2">The sequence shown here is derived from an EMBL/GenBank/DDBJ whole genome shotgun (WGS) entry which is preliminary data.</text>
</comment>
<dbReference type="EMBL" id="JAEUBE010000158">
    <property type="protein sequence ID" value="KAH3667985.1"/>
    <property type="molecule type" value="Genomic_DNA"/>
</dbReference>
<dbReference type="OrthoDB" id="4097053at2759"/>
<feature type="compositionally biased region" description="Polar residues" evidence="1">
    <location>
        <begin position="92"/>
        <end position="105"/>
    </location>
</feature>